<comment type="caution">
    <text evidence="5">The sequence shown here is derived from an EMBL/GenBank/DDBJ whole genome shotgun (WGS) entry which is preliminary data.</text>
</comment>
<dbReference type="SUPFAM" id="SSF75005">
    <property type="entry name" value="Arabinanase/levansucrase/invertase"/>
    <property type="match status" value="1"/>
</dbReference>
<keyword evidence="2 4" id="KW-0378">Hydrolase</keyword>
<dbReference type="Pfam" id="PF04616">
    <property type="entry name" value="Glyco_hydro_43"/>
    <property type="match status" value="1"/>
</dbReference>
<reference evidence="5 6" key="1">
    <citation type="submission" date="2018-08" db="EMBL/GenBank/DDBJ databases">
        <title>A genome reference for cultivated species of the human gut microbiota.</title>
        <authorList>
            <person name="Zou Y."/>
            <person name="Xue W."/>
            <person name="Luo G."/>
        </authorList>
    </citation>
    <scope>NUCLEOTIDE SEQUENCE [LARGE SCALE GENOMIC DNA]</scope>
    <source>
        <strain evidence="5 6">AM40-30BH</strain>
    </source>
</reference>
<dbReference type="GO" id="GO:0004553">
    <property type="term" value="F:hydrolase activity, hydrolyzing O-glycosyl compounds"/>
    <property type="evidence" value="ECO:0007669"/>
    <property type="project" value="InterPro"/>
</dbReference>
<keyword evidence="3 4" id="KW-0326">Glycosidase</keyword>
<dbReference type="PROSITE" id="PS51257">
    <property type="entry name" value="PROKAR_LIPOPROTEIN"/>
    <property type="match status" value="1"/>
</dbReference>
<gene>
    <name evidence="5" type="ORF">DW888_14185</name>
</gene>
<dbReference type="RefSeq" id="WP_007487359.1">
    <property type="nucleotide sequence ID" value="NZ_CABJFV010000011.1"/>
</dbReference>
<proteinExistence type="inferred from homology"/>
<evidence type="ECO:0000256" key="4">
    <source>
        <dbReference type="RuleBase" id="RU361187"/>
    </source>
</evidence>
<dbReference type="InterPro" id="IPR023296">
    <property type="entry name" value="Glyco_hydro_beta-prop_sf"/>
</dbReference>
<evidence type="ECO:0000313" key="6">
    <source>
        <dbReference type="Proteomes" id="UP000284379"/>
    </source>
</evidence>
<sequence length="335" mass="38281">MKGTSFFLLSLILIVFYSCGSSKTIRSGEIWTDTDQNTINAHGGGILYHNGTYYWYGEYKNDSTYHAPGVEWDCYRTEAGGVACYSSKNLQSWKFEGIVLKPDMTDPTSDIHPSMVIERPKVIYNDKTKKFVMWMHIDNYNYSKAAAGVAISDSPTGNFQYLHSLRPGGEESRDMTLFKDEDGKAYHIYSTKGNSTLFFHLLSDDYLTHTGIYRAAFSGKYREAPAIFKRQNKYYLITSGCSGWDPNEAEYAIADSILGEWKTMGNPCIGENANKSFGGQSTFAISVDPKKDKYIIMFDRWNKLDLIDSRYIWLPINFHPEGISIEWKPEWSFKK</sequence>
<dbReference type="PANTHER" id="PTHR22925:SF3">
    <property type="entry name" value="GLYCOSYL HYDROLASE FAMILY PROTEIN 43"/>
    <property type="match status" value="1"/>
</dbReference>
<accession>A0A413VKC9</accession>
<dbReference type="AlphaFoldDB" id="A0A413VKC9"/>
<dbReference type="Proteomes" id="UP000284379">
    <property type="component" value="Unassembled WGS sequence"/>
</dbReference>
<comment type="similarity">
    <text evidence="1 4">Belongs to the glycosyl hydrolase 43 family.</text>
</comment>
<evidence type="ECO:0000313" key="5">
    <source>
        <dbReference type="EMBL" id="RHB34033.1"/>
    </source>
</evidence>
<evidence type="ECO:0000256" key="3">
    <source>
        <dbReference type="ARBA" id="ARBA00023295"/>
    </source>
</evidence>
<dbReference type="Gene3D" id="2.115.10.20">
    <property type="entry name" value="Glycosyl hydrolase domain, family 43"/>
    <property type="match status" value="1"/>
</dbReference>
<evidence type="ECO:0000256" key="2">
    <source>
        <dbReference type="ARBA" id="ARBA00022801"/>
    </source>
</evidence>
<organism evidence="5 6">
    <name type="scientific">Bacteroides nordii</name>
    <dbReference type="NCBI Taxonomy" id="291645"/>
    <lineage>
        <taxon>Bacteria</taxon>
        <taxon>Pseudomonadati</taxon>
        <taxon>Bacteroidota</taxon>
        <taxon>Bacteroidia</taxon>
        <taxon>Bacteroidales</taxon>
        <taxon>Bacteroidaceae</taxon>
        <taxon>Bacteroides</taxon>
    </lineage>
</organism>
<protein>
    <submittedName>
        <fullName evidence="5">Glycosyl hydrolase family 43</fullName>
    </submittedName>
</protein>
<evidence type="ECO:0000256" key="1">
    <source>
        <dbReference type="ARBA" id="ARBA00009865"/>
    </source>
</evidence>
<dbReference type="InterPro" id="IPR006710">
    <property type="entry name" value="Glyco_hydro_43"/>
</dbReference>
<dbReference type="GO" id="GO:0005975">
    <property type="term" value="P:carbohydrate metabolic process"/>
    <property type="evidence" value="ECO:0007669"/>
    <property type="project" value="InterPro"/>
</dbReference>
<dbReference type="PANTHER" id="PTHR22925">
    <property type="entry name" value="GLYCOSYL HYDROLASE 43 FAMILY MEMBER"/>
    <property type="match status" value="1"/>
</dbReference>
<dbReference type="EMBL" id="QSGO01000011">
    <property type="protein sequence ID" value="RHB34033.1"/>
    <property type="molecule type" value="Genomic_DNA"/>
</dbReference>
<dbReference type="CDD" id="cd18825">
    <property type="entry name" value="GH43_CtGH43-like"/>
    <property type="match status" value="1"/>
</dbReference>
<name>A0A413VKC9_9BACE</name>